<keyword evidence="5 6" id="KW-0472">Membrane</keyword>
<organism evidence="7">
    <name type="scientific">Desulfatirhabdium butyrativorans</name>
    <dbReference type="NCBI Taxonomy" id="340467"/>
    <lineage>
        <taxon>Bacteria</taxon>
        <taxon>Pseudomonadati</taxon>
        <taxon>Thermodesulfobacteriota</taxon>
        <taxon>Desulfobacteria</taxon>
        <taxon>Desulfobacterales</taxon>
        <taxon>Desulfatirhabdiaceae</taxon>
        <taxon>Desulfatirhabdium</taxon>
    </lineage>
</organism>
<accession>A0A7C4RGK4</accession>
<evidence type="ECO:0000256" key="1">
    <source>
        <dbReference type="ARBA" id="ARBA00004141"/>
    </source>
</evidence>
<evidence type="ECO:0000256" key="2">
    <source>
        <dbReference type="ARBA" id="ARBA00009190"/>
    </source>
</evidence>
<dbReference type="GO" id="GO:0016020">
    <property type="term" value="C:membrane"/>
    <property type="evidence" value="ECO:0007669"/>
    <property type="project" value="UniProtKB-SubCell"/>
</dbReference>
<reference evidence="7" key="1">
    <citation type="journal article" date="2020" name="mSystems">
        <title>Genome- and Community-Level Interaction Insights into Carbon Utilization and Element Cycling Functions of Hydrothermarchaeota in Hydrothermal Sediment.</title>
        <authorList>
            <person name="Zhou Z."/>
            <person name="Liu Y."/>
            <person name="Xu W."/>
            <person name="Pan J."/>
            <person name="Luo Z.H."/>
            <person name="Li M."/>
        </authorList>
    </citation>
    <scope>NUCLEOTIDE SEQUENCE [LARGE SCALE GENOMIC DNA]</scope>
    <source>
        <strain evidence="7">SpSt-477</strain>
    </source>
</reference>
<evidence type="ECO:0000256" key="4">
    <source>
        <dbReference type="ARBA" id="ARBA00022989"/>
    </source>
</evidence>
<evidence type="ECO:0000256" key="6">
    <source>
        <dbReference type="RuleBase" id="RU365102"/>
    </source>
</evidence>
<protein>
    <recommendedName>
        <fullName evidence="6">GDT1 family protein</fullName>
    </recommendedName>
</protein>
<dbReference type="GO" id="GO:0046873">
    <property type="term" value="F:metal ion transmembrane transporter activity"/>
    <property type="evidence" value="ECO:0007669"/>
    <property type="project" value="InterPro"/>
</dbReference>
<keyword evidence="3 6" id="KW-0812">Transmembrane</keyword>
<evidence type="ECO:0000256" key="5">
    <source>
        <dbReference type="ARBA" id="ARBA00023136"/>
    </source>
</evidence>
<dbReference type="InterPro" id="IPR001727">
    <property type="entry name" value="GDT1-like"/>
</dbReference>
<dbReference type="EMBL" id="DSUH01000013">
    <property type="protein sequence ID" value="HGU31329.1"/>
    <property type="molecule type" value="Genomic_DNA"/>
</dbReference>
<dbReference type="PANTHER" id="PTHR12608:SF1">
    <property type="entry name" value="TRANSMEMBRANE PROTEIN 165"/>
    <property type="match status" value="1"/>
</dbReference>
<dbReference type="Pfam" id="PF01169">
    <property type="entry name" value="GDT1"/>
    <property type="match status" value="1"/>
</dbReference>
<comment type="caution">
    <text evidence="7">The sequence shown here is derived from an EMBL/GenBank/DDBJ whole genome shotgun (WGS) entry which is preliminary data.</text>
</comment>
<dbReference type="AlphaFoldDB" id="A0A7C4RGK4"/>
<name>A0A7C4RGK4_9BACT</name>
<sequence>MDWKLLATTFGMVFLAELGDKTQLATFCLSADCNPKLPIFLGSAGALVTSSLIAVLLGDAVNRWIPALYIKLGAGAFFVIVGVYTLVSAVRNG</sequence>
<feature type="transmembrane region" description="Helical" evidence="6">
    <location>
        <begin position="40"/>
        <end position="61"/>
    </location>
</feature>
<dbReference type="PANTHER" id="PTHR12608">
    <property type="entry name" value="TRANSMEMBRANE PROTEIN HTP-1 RELATED"/>
    <property type="match status" value="1"/>
</dbReference>
<evidence type="ECO:0000256" key="3">
    <source>
        <dbReference type="ARBA" id="ARBA00022692"/>
    </source>
</evidence>
<comment type="similarity">
    <text evidence="2 6">Belongs to the GDT1 family.</text>
</comment>
<keyword evidence="4 6" id="KW-1133">Transmembrane helix</keyword>
<feature type="transmembrane region" description="Helical" evidence="6">
    <location>
        <begin position="68"/>
        <end position="87"/>
    </location>
</feature>
<gene>
    <name evidence="7" type="ORF">ENS29_00565</name>
</gene>
<evidence type="ECO:0000313" key="7">
    <source>
        <dbReference type="EMBL" id="HGU31329.1"/>
    </source>
</evidence>
<proteinExistence type="inferred from homology"/>
<comment type="subcellular location">
    <subcellularLocation>
        <location evidence="1 6">Membrane</location>
        <topology evidence="1 6">Multi-pass membrane protein</topology>
    </subcellularLocation>
</comment>
<comment type="caution">
    <text evidence="6">Lacks conserved residue(s) required for the propagation of feature annotation.</text>
</comment>